<evidence type="ECO:0000313" key="3">
    <source>
        <dbReference type="Proteomes" id="UP000707071"/>
    </source>
</evidence>
<evidence type="ECO:0000256" key="1">
    <source>
        <dbReference type="SAM" id="MobiDB-lite"/>
    </source>
</evidence>
<gene>
    <name evidence="2" type="ORF">E4U09_006866</name>
</gene>
<organism evidence="2 3">
    <name type="scientific">Claviceps aff. purpurea</name>
    <dbReference type="NCBI Taxonomy" id="1967640"/>
    <lineage>
        <taxon>Eukaryota</taxon>
        <taxon>Fungi</taxon>
        <taxon>Dikarya</taxon>
        <taxon>Ascomycota</taxon>
        <taxon>Pezizomycotina</taxon>
        <taxon>Sordariomycetes</taxon>
        <taxon>Hypocreomycetidae</taxon>
        <taxon>Hypocreales</taxon>
        <taxon>Clavicipitaceae</taxon>
        <taxon>Claviceps</taxon>
    </lineage>
</organism>
<accession>A0A9P7TZ82</accession>
<dbReference type="EMBL" id="SRRH01000656">
    <property type="protein sequence ID" value="KAG6286148.1"/>
    <property type="molecule type" value="Genomic_DNA"/>
</dbReference>
<dbReference type="AlphaFoldDB" id="A0A9P7TZ82"/>
<reference evidence="2 3" key="1">
    <citation type="journal article" date="2020" name="bioRxiv">
        <title>Whole genome comparisons of ergot fungi reveals the divergence and evolution of species within the genus Claviceps are the result of varying mechanisms driving genome evolution and host range expansion.</title>
        <authorList>
            <person name="Wyka S.A."/>
            <person name="Mondo S.J."/>
            <person name="Liu M."/>
            <person name="Dettman J."/>
            <person name="Nalam V."/>
            <person name="Broders K.D."/>
        </authorList>
    </citation>
    <scope>NUCLEOTIDE SEQUENCE [LARGE SCALE GENOMIC DNA]</scope>
    <source>
        <strain evidence="2 3">Clav52</strain>
    </source>
</reference>
<comment type="caution">
    <text evidence="2">The sequence shown here is derived from an EMBL/GenBank/DDBJ whole genome shotgun (WGS) entry which is preliminary data.</text>
</comment>
<name>A0A9P7TZ82_9HYPO</name>
<proteinExistence type="predicted"/>
<keyword evidence="3" id="KW-1185">Reference proteome</keyword>
<protein>
    <submittedName>
        <fullName evidence="2">Uncharacterized protein</fullName>
    </submittedName>
</protein>
<feature type="region of interest" description="Disordered" evidence="1">
    <location>
        <begin position="1"/>
        <end position="28"/>
    </location>
</feature>
<evidence type="ECO:0000313" key="2">
    <source>
        <dbReference type="EMBL" id="KAG6286148.1"/>
    </source>
</evidence>
<dbReference type="Proteomes" id="UP000707071">
    <property type="component" value="Unassembled WGS sequence"/>
</dbReference>
<feature type="non-terminal residue" evidence="2">
    <location>
        <position position="1"/>
    </location>
</feature>
<sequence length="121" mass="13303">SAGATDEAVPVGNDSETRGLVQSRHPKPTLTELPWVPSARLMVLWEVCRPMLDAKVGRTRSATDDEQCNKDKDCLTVQTLDNSIEKAVQEVLRTLSPAKGLRGRLSLLEAPPARYCTVFDL</sequence>